<dbReference type="Proteomes" id="UP000425960">
    <property type="component" value="Chromosome"/>
</dbReference>
<protein>
    <recommendedName>
        <fullName evidence="3">Transporter</fullName>
    </recommendedName>
</protein>
<dbReference type="KEGG" id="dov:DSCO28_46710"/>
<sequence length="68" mass="7384">MSESVYKVIGLVGTSPASWEIAADNAVEIASTSLKDLRVAEIAKLDMTVENGKVTDFRTRLKLSLKTD</sequence>
<accession>A0A5K7ZV27</accession>
<dbReference type="PANTHER" id="PTHR39324">
    <property type="entry name" value="CALCIUM DODECIN"/>
    <property type="match status" value="1"/>
</dbReference>
<dbReference type="AlphaFoldDB" id="A0A5K7ZV27"/>
<dbReference type="RefSeq" id="WP_155324129.1">
    <property type="nucleotide sequence ID" value="NZ_AP021876.1"/>
</dbReference>
<dbReference type="PANTHER" id="PTHR39324:SF1">
    <property type="entry name" value="CALCIUM DODECIN"/>
    <property type="match status" value="1"/>
</dbReference>
<dbReference type="Pfam" id="PF07311">
    <property type="entry name" value="Dodecin"/>
    <property type="match status" value="1"/>
</dbReference>
<evidence type="ECO:0000313" key="1">
    <source>
        <dbReference type="EMBL" id="BBO84105.1"/>
    </source>
</evidence>
<dbReference type="InterPro" id="IPR036694">
    <property type="entry name" value="Dodecin-like_sf"/>
</dbReference>
<dbReference type="SUPFAM" id="SSF89807">
    <property type="entry name" value="Dodecin-like"/>
    <property type="match status" value="1"/>
</dbReference>
<organism evidence="1 2">
    <name type="scientific">Desulfosarcina ovata subsp. sediminis</name>
    <dbReference type="NCBI Taxonomy" id="885957"/>
    <lineage>
        <taxon>Bacteria</taxon>
        <taxon>Pseudomonadati</taxon>
        <taxon>Thermodesulfobacteriota</taxon>
        <taxon>Desulfobacteria</taxon>
        <taxon>Desulfobacterales</taxon>
        <taxon>Desulfosarcinaceae</taxon>
        <taxon>Desulfosarcina</taxon>
    </lineage>
</organism>
<dbReference type="InterPro" id="IPR009923">
    <property type="entry name" value="Dodecin"/>
</dbReference>
<evidence type="ECO:0000313" key="2">
    <source>
        <dbReference type="Proteomes" id="UP000425960"/>
    </source>
</evidence>
<gene>
    <name evidence="1" type="ORF">DSCO28_46710</name>
</gene>
<dbReference type="EMBL" id="AP021876">
    <property type="protein sequence ID" value="BBO84105.1"/>
    <property type="molecule type" value="Genomic_DNA"/>
</dbReference>
<proteinExistence type="predicted"/>
<evidence type="ECO:0008006" key="3">
    <source>
        <dbReference type="Google" id="ProtNLM"/>
    </source>
</evidence>
<name>A0A5K7ZV27_9BACT</name>
<dbReference type="InterPro" id="IPR025543">
    <property type="entry name" value="Dodecin-like"/>
</dbReference>
<dbReference type="Gene3D" id="3.30.1660.10">
    <property type="entry name" value="Flavin-binding protein dodecin"/>
    <property type="match status" value="1"/>
</dbReference>
<reference evidence="1 2" key="1">
    <citation type="submission" date="2019-11" db="EMBL/GenBank/DDBJ databases">
        <title>Comparative genomics of hydrocarbon-degrading Desulfosarcina strains.</title>
        <authorList>
            <person name="Watanabe M."/>
            <person name="Kojima H."/>
            <person name="Fukui M."/>
        </authorList>
    </citation>
    <scope>NUCLEOTIDE SEQUENCE [LARGE SCALE GENOMIC DNA]</scope>
    <source>
        <strain evidence="1 2">28bB2T</strain>
    </source>
</reference>